<organism evidence="5 6">
    <name type="scientific">Pigmentiphaga soli</name>
    <dbReference type="NCBI Taxonomy" id="1007095"/>
    <lineage>
        <taxon>Bacteria</taxon>
        <taxon>Pseudomonadati</taxon>
        <taxon>Pseudomonadota</taxon>
        <taxon>Betaproteobacteria</taxon>
        <taxon>Burkholderiales</taxon>
        <taxon>Alcaligenaceae</taxon>
        <taxon>Pigmentiphaga</taxon>
    </lineage>
</organism>
<feature type="domain" description="Response regulatory" evidence="4">
    <location>
        <begin position="18"/>
        <end position="135"/>
    </location>
</feature>
<dbReference type="EMBL" id="BAABFO010000005">
    <property type="protein sequence ID" value="GAA4327941.1"/>
    <property type="molecule type" value="Genomic_DNA"/>
</dbReference>
<accession>A0ABP8GPA3</accession>
<dbReference type="PANTHER" id="PTHR45339:SF1">
    <property type="entry name" value="HYBRID SIGNAL TRANSDUCTION HISTIDINE KINASE J"/>
    <property type="match status" value="1"/>
</dbReference>
<sequence length="140" mass="15022">MPTPPDPAPEPTPSAALRILVVDDNRDAAEALAMLLEMFGHEVRSCFDGEAAVQAAREWAPGLVLLDLTLPGMDGCEAARRIAADAGAQRAPWLVALSGHAGAEERERTRQAGFRQHLVKPVPIEVLTAVVEQAVRWRAA</sequence>
<dbReference type="Gene3D" id="3.40.50.2300">
    <property type="match status" value="1"/>
</dbReference>
<comment type="caution">
    <text evidence="5">The sequence shown here is derived from an EMBL/GenBank/DDBJ whole genome shotgun (WGS) entry which is preliminary data.</text>
</comment>
<dbReference type="PANTHER" id="PTHR45339">
    <property type="entry name" value="HYBRID SIGNAL TRANSDUCTION HISTIDINE KINASE J"/>
    <property type="match status" value="1"/>
</dbReference>
<reference evidence="6" key="1">
    <citation type="journal article" date="2019" name="Int. J. Syst. Evol. Microbiol.">
        <title>The Global Catalogue of Microorganisms (GCM) 10K type strain sequencing project: providing services to taxonomists for standard genome sequencing and annotation.</title>
        <authorList>
            <consortium name="The Broad Institute Genomics Platform"/>
            <consortium name="The Broad Institute Genome Sequencing Center for Infectious Disease"/>
            <person name="Wu L."/>
            <person name="Ma J."/>
        </authorList>
    </citation>
    <scope>NUCLEOTIDE SEQUENCE [LARGE SCALE GENOMIC DNA]</scope>
    <source>
        <strain evidence="6">JCM 17666</strain>
    </source>
</reference>
<keyword evidence="6" id="KW-1185">Reference proteome</keyword>
<dbReference type="SMART" id="SM00448">
    <property type="entry name" value="REC"/>
    <property type="match status" value="1"/>
</dbReference>
<evidence type="ECO:0000256" key="3">
    <source>
        <dbReference type="PROSITE-ProRule" id="PRU00169"/>
    </source>
</evidence>
<dbReference type="PROSITE" id="PS50110">
    <property type="entry name" value="RESPONSE_REGULATORY"/>
    <property type="match status" value="1"/>
</dbReference>
<proteinExistence type="predicted"/>
<evidence type="ECO:0000313" key="6">
    <source>
        <dbReference type="Proteomes" id="UP001501671"/>
    </source>
</evidence>
<protein>
    <submittedName>
        <fullName evidence="5">Response regulator</fullName>
    </submittedName>
</protein>
<evidence type="ECO:0000256" key="2">
    <source>
        <dbReference type="ARBA" id="ARBA00023012"/>
    </source>
</evidence>
<dbReference type="InterPro" id="IPR001789">
    <property type="entry name" value="Sig_transdc_resp-reg_receiver"/>
</dbReference>
<dbReference type="Pfam" id="PF00072">
    <property type="entry name" value="Response_reg"/>
    <property type="match status" value="1"/>
</dbReference>
<evidence type="ECO:0000259" key="4">
    <source>
        <dbReference type="PROSITE" id="PS50110"/>
    </source>
</evidence>
<dbReference type="InterPro" id="IPR011006">
    <property type="entry name" value="CheY-like_superfamily"/>
</dbReference>
<feature type="modified residue" description="4-aspartylphosphate" evidence="3">
    <location>
        <position position="67"/>
    </location>
</feature>
<dbReference type="SUPFAM" id="SSF52172">
    <property type="entry name" value="CheY-like"/>
    <property type="match status" value="1"/>
</dbReference>
<dbReference type="Proteomes" id="UP001501671">
    <property type="component" value="Unassembled WGS sequence"/>
</dbReference>
<name>A0ABP8GPA3_9BURK</name>
<evidence type="ECO:0000256" key="1">
    <source>
        <dbReference type="ARBA" id="ARBA00022553"/>
    </source>
</evidence>
<keyword evidence="1 3" id="KW-0597">Phosphoprotein</keyword>
<gene>
    <name evidence="5" type="ORF">GCM10023144_13170</name>
</gene>
<keyword evidence="2" id="KW-0902">Two-component regulatory system</keyword>
<dbReference type="RefSeq" id="WP_345247559.1">
    <property type="nucleotide sequence ID" value="NZ_BAABFO010000005.1"/>
</dbReference>
<evidence type="ECO:0000313" key="5">
    <source>
        <dbReference type="EMBL" id="GAA4327941.1"/>
    </source>
</evidence>